<dbReference type="OrthoDB" id="5372507at2759"/>
<evidence type="ECO:0000256" key="8">
    <source>
        <dbReference type="ARBA" id="ARBA00023212"/>
    </source>
</evidence>
<feature type="compositionally biased region" description="Low complexity" evidence="10">
    <location>
        <begin position="117"/>
        <end position="128"/>
    </location>
</feature>
<evidence type="ECO:0000256" key="9">
    <source>
        <dbReference type="ARBA" id="ARBA00023306"/>
    </source>
</evidence>
<dbReference type="Proteomes" id="UP000297716">
    <property type="component" value="Unassembled WGS sequence"/>
</dbReference>
<comment type="subcellular location">
    <subcellularLocation>
        <location evidence="1">Cytoplasm</location>
        <location evidence="1">Cytoskeleton</location>
        <location evidence="1">Spindle</location>
    </subcellularLocation>
</comment>
<evidence type="ECO:0000313" key="12">
    <source>
        <dbReference type="Proteomes" id="UP000297716"/>
    </source>
</evidence>
<evidence type="ECO:0000256" key="3">
    <source>
        <dbReference type="ARBA" id="ARBA00022490"/>
    </source>
</evidence>
<evidence type="ECO:0000256" key="7">
    <source>
        <dbReference type="ARBA" id="ARBA00023054"/>
    </source>
</evidence>
<feature type="compositionally biased region" description="Basic and acidic residues" evidence="10">
    <location>
        <begin position="102"/>
        <end position="114"/>
    </location>
</feature>
<proteinExistence type="inferred from homology"/>
<comment type="caution">
    <text evidence="11">The sequence shown here is derived from an EMBL/GenBank/DDBJ whole genome shotgun (WGS) entry which is preliminary data.</text>
</comment>
<name>A0A4Z0Y7Y0_9PEZI</name>
<keyword evidence="12" id="KW-1185">Reference proteome</keyword>
<dbReference type="GO" id="GO:0051301">
    <property type="term" value="P:cell division"/>
    <property type="evidence" value="ECO:0007669"/>
    <property type="project" value="UniProtKB-KW"/>
</dbReference>
<evidence type="ECO:0000256" key="6">
    <source>
        <dbReference type="ARBA" id="ARBA00022776"/>
    </source>
</evidence>
<keyword evidence="8" id="KW-0206">Cytoskeleton</keyword>
<keyword evidence="5" id="KW-0493">Microtubule</keyword>
<dbReference type="GO" id="GO:0070652">
    <property type="term" value="C:HAUS complex"/>
    <property type="evidence" value="ECO:0007669"/>
    <property type="project" value="InterPro"/>
</dbReference>
<evidence type="ECO:0000256" key="10">
    <source>
        <dbReference type="SAM" id="MobiDB-lite"/>
    </source>
</evidence>
<accession>A0A4Z0Y7Y0</accession>
<sequence length="348" mass="38379">MSHLAPQAAIFSPSIARAAASTAKDWAYVDAWLRRQYAHLGQEDASHAHAHAQNRSKPTVSPPSFERNPDTLDALLALIAANEEADEERHRLAQLESAALDEVRAAEADKESRRRTTSSSNNNTSKNNGADAAPMMIHGDLLAEDLLQALDAGLSKDGLAALDALADVSLTLNTCADPASLSHRFVTLQGSAHETSHLLHRVHLLQSYLDDESARLHLFLEELRQGRQYQLPADSSAELQRTTKSMAAKLPALRRQVEALERKVGIPDLTVEEVRLDEDVYLDLLAKKKDLDARVKAFAGLPPDVEAARAELEGLRAQLREATGRRDANFEMLVERESPVKVRTSRRY</sequence>
<feature type="region of interest" description="Disordered" evidence="10">
    <location>
        <begin position="102"/>
        <end position="132"/>
    </location>
</feature>
<keyword evidence="3" id="KW-0963">Cytoplasm</keyword>
<dbReference type="PANTHER" id="PTHR31570">
    <property type="entry name" value="HAUS AUGMIN-LIKE COMPLEX SUBUNIT 1"/>
    <property type="match status" value="1"/>
</dbReference>
<evidence type="ECO:0000256" key="4">
    <source>
        <dbReference type="ARBA" id="ARBA00022618"/>
    </source>
</evidence>
<feature type="region of interest" description="Disordered" evidence="10">
    <location>
        <begin position="44"/>
        <end position="67"/>
    </location>
</feature>
<dbReference type="AlphaFoldDB" id="A0A4Z0Y7Y0"/>
<evidence type="ECO:0000313" key="11">
    <source>
        <dbReference type="EMBL" id="TGJ80239.1"/>
    </source>
</evidence>
<dbReference type="InterPro" id="IPR026243">
    <property type="entry name" value="HAUS1"/>
</dbReference>
<keyword evidence="7" id="KW-0175">Coiled coil</keyword>
<evidence type="ECO:0000256" key="5">
    <source>
        <dbReference type="ARBA" id="ARBA00022701"/>
    </source>
</evidence>
<reference evidence="11 12" key="1">
    <citation type="submission" date="2019-03" db="EMBL/GenBank/DDBJ databases">
        <title>Draft genome sequence of Xylaria hypoxylon DSM 108379, a ubiquitous saprotrophic-parasitic fungi on hardwood.</title>
        <authorList>
            <person name="Buettner E."/>
            <person name="Leonhardt S."/>
            <person name="Gebauer A.M."/>
            <person name="Liers C."/>
            <person name="Hofrichter M."/>
            <person name="Kellner H."/>
        </authorList>
    </citation>
    <scope>NUCLEOTIDE SEQUENCE [LARGE SCALE GENOMIC DNA]</scope>
    <source>
        <strain evidence="11 12">DSM 108379</strain>
    </source>
</reference>
<evidence type="ECO:0000256" key="2">
    <source>
        <dbReference type="ARBA" id="ARBA00005479"/>
    </source>
</evidence>
<dbReference type="GO" id="GO:0005874">
    <property type="term" value="C:microtubule"/>
    <property type="evidence" value="ECO:0007669"/>
    <property type="project" value="UniProtKB-KW"/>
</dbReference>
<protein>
    <submittedName>
        <fullName evidence="11">Uncharacterized protein</fullName>
    </submittedName>
</protein>
<dbReference type="GO" id="GO:0005829">
    <property type="term" value="C:cytosol"/>
    <property type="evidence" value="ECO:0007669"/>
    <property type="project" value="TreeGrafter"/>
</dbReference>
<dbReference type="GO" id="GO:0051225">
    <property type="term" value="P:spindle assembly"/>
    <property type="evidence" value="ECO:0007669"/>
    <property type="project" value="InterPro"/>
</dbReference>
<comment type="similarity">
    <text evidence="2">Belongs to the HAUS1 family.</text>
</comment>
<organism evidence="11 12">
    <name type="scientific">Xylaria hypoxylon</name>
    <dbReference type="NCBI Taxonomy" id="37992"/>
    <lineage>
        <taxon>Eukaryota</taxon>
        <taxon>Fungi</taxon>
        <taxon>Dikarya</taxon>
        <taxon>Ascomycota</taxon>
        <taxon>Pezizomycotina</taxon>
        <taxon>Sordariomycetes</taxon>
        <taxon>Xylariomycetidae</taxon>
        <taxon>Xylariales</taxon>
        <taxon>Xylariaceae</taxon>
        <taxon>Xylaria</taxon>
    </lineage>
</organism>
<keyword evidence="4" id="KW-0132">Cell division</keyword>
<dbReference type="PANTHER" id="PTHR31570:SF1">
    <property type="entry name" value="HAUS AUGMIN-LIKE COMPLEX SUBUNIT 1"/>
    <property type="match status" value="1"/>
</dbReference>
<dbReference type="EMBL" id="SKBN01000233">
    <property type="protein sequence ID" value="TGJ80239.1"/>
    <property type="molecule type" value="Genomic_DNA"/>
</dbReference>
<evidence type="ECO:0000256" key="1">
    <source>
        <dbReference type="ARBA" id="ARBA00004186"/>
    </source>
</evidence>
<keyword evidence="6" id="KW-0498">Mitosis</keyword>
<gene>
    <name evidence="11" type="ORF">E0Z10_g8517</name>
</gene>
<keyword evidence="9" id="KW-0131">Cell cycle</keyword>
<dbReference type="GO" id="GO:0005819">
    <property type="term" value="C:spindle"/>
    <property type="evidence" value="ECO:0007669"/>
    <property type="project" value="UniProtKB-SubCell"/>
</dbReference>